<reference evidence="1 2" key="1">
    <citation type="submission" date="2022-03" db="EMBL/GenBank/DDBJ databases">
        <authorList>
            <person name="Jo J.-H."/>
            <person name="Im W.-T."/>
        </authorList>
    </citation>
    <scope>NUCLEOTIDE SEQUENCE [LARGE SCALE GENOMIC DNA]</scope>
    <source>
        <strain evidence="1 2">MA9</strain>
    </source>
</reference>
<comment type="caution">
    <text evidence="1">The sequence shown here is derived from an EMBL/GenBank/DDBJ whole genome shotgun (WGS) entry which is preliminary data.</text>
</comment>
<accession>A0ABS9UEJ9</accession>
<dbReference type="EMBL" id="JAKZFC010000005">
    <property type="protein sequence ID" value="MCH7322773.1"/>
    <property type="molecule type" value="Genomic_DNA"/>
</dbReference>
<dbReference type="RefSeq" id="WP_241369842.1">
    <property type="nucleotide sequence ID" value="NZ_JAKZFC010000005.1"/>
</dbReference>
<protein>
    <submittedName>
        <fullName evidence="1">Uncharacterized protein</fullName>
    </submittedName>
</protein>
<sequence>MSINLAESVKLKSIITKKIQELTIAVHQVTHVVIEKGEEPKQPALTLDKLEADLKQLRYDSRKLDALIYRANIENTIVFNDEEMPIVEAIELANQLRAEAAFCKKLGMEEKESYYHSVGDTMLYRIALYEPLDYLNRSNELEKQAHRLSNAINAKNYQVAIAFDDSKYY</sequence>
<keyword evidence="2" id="KW-1185">Reference proteome</keyword>
<evidence type="ECO:0000313" key="2">
    <source>
        <dbReference type="Proteomes" id="UP001316087"/>
    </source>
</evidence>
<evidence type="ECO:0000313" key="1">
    <source>
        <dbReference type="EMBL" id="MCH7322773.1"/>
    </source>
</evidence>
<proteinExistence type="predicted"/>
<dbReference type="Gene3D" id="6.10.320.10">
    <property type="match status" value="1"/>
</dbReference>
<organism evidence="1 2">
    <name type="scientific">Solibacillus palustris</name>
    <dbReference type="NCBI Taxonomy" id="2908203"/>
    <lineage>
        <taxon>Bacteria</taxon>
        <taxon>Bacillati</taxon>
        <taxon>Bacillota</taxon>
        <taxon>Bacilli</taxon>
        <taxon>Bacillales</taxon>
        <taxon>Caryophanaceae</taxon>
        <taxon>Solibacillus</taxon>
    </lineage>
</organism>
<dbReference type="Proteomes" id="UP001316087">
    <property type="component" value="Unassembled WGS sequence"/>
</dbReference>
<gene>
    <name evidence="1" type="ORF">LZ480_12900</name>
</gene>
<name>A0ABS9UEJ9_9BACL</name>